<dbReference type="Pfam" id="PF00248">
    <property type="entry name" value="Aldo_ket_red"/>
    <property type="match status" value="1"/>
</dbReference>
<proteinExistence type="inferred from homology"/>
<gene>
    <name evidence="5" type="ORF">Poli38472_007236</name>
</gene>
<dbReference type="InterPro" id="IPR036812">
    <property type="entry name" value="NAD(P)_OxRdtase_dom_sf"/>
</dbReference>
<evidence type="ECO:0000256" key="2">
    <source>
        <dbReference type="ARBA" id="ARBA00022857"/>
    </source>
</evidence>
<dbReference type="PANTHER" id="PTHR43150">
    <property type="entry name" value="HYPERKINETIC, ISOFORM M"/>
    <property type="match status" value="1"/>
</dbReference>
<protein>
    <recommendedName>
        <fullName evidence="4">NADP-dependent oxidoreductase domain-containing protein</fullName>
    </recommendedName>
</protein>
<keyword evidence="3" id="KW-0560">Oxidoreductase</keyword>
<evidence type="ECO:0000259" key="4">
    <source>
        <dbReference type="Pfam" id="PF00248"/>
    </source>
</evidence>
<name>A0A8K1C9D3_PYTOL</name>
<dbReference type="GO" id="GO:0016491">
    <property type="term" value="F:oxidoreductase activity"/>
    <property type="evidence" value="ECO:0007669"/>
    <property type="project" value="UniProtKB-KW"/>
</dbReference>
<evidence type="ECO:0000313" key="5">
    <source>
        <dbReference type="EMBL" id="TMW59091.1"/>
    </source>
</evidence>
<evidence type="ECO:0000256" key="3">
    <source>
        <dbReference type="ARBA" id="ARBA00023002"/>
    </source>
</evidence>
<dbReference type="OrthoDB" id="2310150at2759"/>
<feature type="domain" description="NADP-dependent oxidoreductase" evidence="4">
    <location>
        <begin position="25"/>
        <end position="168"/>
    </location>
</feature>
<keyword evidence="6" id="KW-1185">Reference proteome</keyword>
<dbReference type="PANTHER" id="PTHR43150:SF2">
    <property type="entry name" value="HYPERKINETIC, ISOFORM M"/>
    <property type="match status" value="1"/>
</dbReference>
<dbReference type="EMBL" id="SPLM01000110">
    <property type="protein sequence ID" value="TMW59091.1"/>
    <property type="molecule type" value="Genomic_DNA"/>
</dbReference>
<keyword evidence="2" id="KW-0521">NADP</keyword>
<dbReference type="AlphaFoldDB" id="A0A8K1C9D3"/>
<evidence type="ECO:0000313" key="6">
    <source>
        <dbReference type="Proteomes" id="UP000794436"/>
    </source>
</evidence>
<evidence type="ECO:0000256" key="1">
    <source>
        <dbReference type="ARBA" id="ARBA00006515"/>
    </source>
</evidence>
<comment type="caution">
    <text evidence="5">The sequence shown here is derived from an EMBL/GenBank/DDBJ whole genome shotgun (WGS) entry which is preliminary data.</text>
</comment>
<comment type="similarity">
    <text evidence="1">Belongs to the shaker potassium channel beta subunit family.</text>
</comment>
<organism evidence="5 6">
    <name type="scientific">Pythium oligandrum</name>
    <name type="common">Mycoparasitic fungus</name>
    <dbReference type="NCBI Taxonomy" id="41045"/>
    <lineage>
        <taxon>Eukaryota</taxon>
        <taxon>Sar</taxon>
        <taxon>Stramenopiles</taxon>
        <taxon>Oomycota</taxon>
        <taxon>Peronosporomycetes</taxon>
        <taxon>Pythiales</taxon>
        <taxon>Pythiaceae</taxon>
        <taxon>Pythium</taxon>
    </lineage>
</organism>
<accession>A0A8K1C9D3</accession>
<dbReference type="Gene3D" id="3.20.20.100">
    <property type="entry name" value="NADP-dependent oxidoreductase domain"/>
    <property type="match status" value="1"/>
</dbReference>
<dbReference type="InterPro" id="IPR005399">
    <property type="entry name" value="K_chnl_volt-dep_bsu_KCNAB-rel"/>
</dbReference>
<dbReference type="InterPro" id="IPR023210">
    <property type="entry name" value="NADP_OxRdtase_dom"/>
</dbReference>
<reference evidence="5" key="1">
    <citation type="submission" date="2019-03" db="EMBL/GenBank/DDBJ databases">
        <title>Long read genome sequence of the mycoparasitic Pythium oligandrum ATCC 38472 isolated from sugarbeet rhizosphere.</title>
        <authorList>
            <person name="Gaulin E."/>
        </authorList>
    </citation>
    <scope>NUCLEOTIDE SEQUENCE</scope>
    <source>
        <strain evidence="5">ATCC 38472_TT</strain>
    </source>
</reference>
<dbReference type="Proteomes" id="UP000794436">
    <property type="component" value="Unassembled WGS sequence"/>
</dbReference>
<dbReference type="SUPFAM" id="SSF51430">
    <property type="entry name" value="NAD(P)-linked oxidoreductase"/>
    <property type="match status" value="1"/>
</dbReference>
<sequence length="193" mass="21673">MKCRLLGNTGLLVSRFSYDCFTSKECSLTFEQSLTAIEREYKYDVNFVDTAKAHLKGQSQGSLDQTVDELFKWSRDDLVISTKIYLGTETASRPASNNKGLSRKHIIEGTKASLKRLNLDYVDVIFCHRSDPVTPLEETVYAMNYVIGQGWAFFWGTSEWSSHDVHEACEIADRLGLVRPIGSRQSLATSSSA</sequence>